<keyword evidence="1" id="KW-0067">ATP-binding</keyword>
<sequence length="111" mass="12038">MSVKLTDEPSHIEIQIADNGAPIPEAIAGSLFEPFVTGSDSRSASSGTGLGLAIVKKVMEQHFGEVFVSEAASPYTKAFVLHFPKLSAFNKMEVEDCDSVSKNDQERYTKK</sequence>
<proteinExistence type="predicted"/>
<accession>A0ACD1ABZ5</accession>
<evidence type="ECO:0000313" key="2">
    <source>
        <dbReference type="Proteomes" id="UP000594014"/>
    </source>
</evidence>
<gene>
    <name evidence="1" type="ORF">FRZ06_10915</name>
</gene>
<dbReference type="Proteomes" id="UP000594014">
    <property type="component" value="Chromosome"/>
</dbReference>
<keyword evidence="2" id="KW-1185">Reference proteome</keyword>
<keyword evidence="1" id="KW-0547">Nucleotide-binding</keyword>
<name>A0ACD1ABZ5_9FIRM</name>
<protein>
    <submittedName>
        <fullName evidence="1">ATP-binding protein</fullName>
    </submittedName>
</protein>
<evidence type="ECO:0000313" key="1">
    <source>
        <dbReference type="EMBL" id="QOX63813.1"/>
    </source>
</evidence>
<organism evidence="1 2">
    <name type="scientific">Anoxybacterium hadale</name>
    <dbReference type="NCBI Taxonomy" id="3408580"/>
    <lineage>
        <taxon>Bacteria</taxon>
        <taxon>Bacillati</taxon>
        <taxon>Bacillota</taxon>
        <taxon>Clostridia</taxon>
        <taxon>Peptostreptococcales</taxon>
        <taxon>Anaerovoracaceae</taxon>
        <taxon>Anoxybacterium</taxon>
    </lineage>
</organism>
<reference evidence="1" key="1">
    <citation type="submission" date="2019-08" db="EMBL/GenBank/DDBJ databases">
        <title>Genome sequence of Clostridiales bacterium MT110.</title>
        <authorList>
            <person name="Cao J."/>
        </authorList>
    </citation>
    <scope>NUCLEOTIDE SEQUENCE</scope>
    <source>
        <strain evidence="1">MT110</strain>
    </source>
</reference>
<dbReference type="EMBL" id="CP042469">
    <property type="protein sequence ID" value="QOX63813.1"/>
    <property type="molecule type" value="Genomic_DNA"/>
</dbReference>